<name>A0ACC2BCM9_DIPCM</name>
<dbReference type="Proteomes" id="UP001162992">
    <property type="component" value="Chromosome 16"/>
</dbReference>
<protein>
    <submittedName>
        <fullName evidence="1">Uncharacterized protein</fullName>
    </submittedName>
</protein>
<evidence type="ECO:0000313" key="1">
    <source>
        <dbReference type="EMBL" id="KAJ7527177.1"/>
    </source>
</evidence>
<dbReference type="EMBL" id="CM055107">
    <property type="protein sequence ID" value="KAJ7527177.1"/>
    <property type="molecule type" value="Genomic_DNA"/>
</dbReference>
<sequence length="115" mass="13318">MLIFLQLLFKSFHTVLSSSRPLIIHSVQKHLSTIFLTIKNTKGSEHALQTYLHFALYSSIHNISLNSISLHTNELPCFTLYFMILHASPSTHTSLLPFSLHINRVIRYHLRQVLH</sequence>
<comment type="caution">
    <text evidence="1">The sequence shown here is derived from an EMBL/GenBank/DDBJ whole genome shotgun (WGS) entry which is preliminary data.</text>
</comment>
<evidence type="ECO:0000313" key="2">
    <source>
        <dbReference type="Proteomes" id="UP001162992"/>
    </source>
</evidence>
<gene>
    <name evidence="1" type="ORF">O6H91_16G040400</name>
</gene>
<keyword evidence="2" id="KW-1185">Reference proteome</keyword>
<proteinExistence type="predicted"/>
<accession>A0ACC2BCM9</accession>
<organism evidence="1 2">
    <name type="scientific">Diphasiastrum complanatum</name>
    <name type="common">Issler's clubmoss</name>
    <name type="synonym">Lycopodium complanatum</name>
    <dbReference type="NCBI Taxonomy" id="34168"/>
    <lineage>
        <taxon>Eukaryota</taxon>
        <taxon>Viridiplantae</taxon>
        <taxon>Streptophyta</taxon>
        <taxon>Embryophyta</taxon>
        <taxon>Tracheophyta</taxon>
        <taxon>Lycopodiopsida</taxon>
        <taxon>Lycopodiales</taxon>
        <taxon>Lycopodiaceae</taxon>
        <taxon>Lycopodioideae</taxon>
        <taxon>Diphasiastrum</taxon>
    </lineage>
</organism>
<reference evidence="2" key="1">
    <citation type="journal article" date="2024" name="Proc. Natl. Acad. Sci. U.S.A.">
        <title>Extraordinary preservation of gene collinearity over three hundred million years revealed in homosporous lycophytes.</title>
        <authorList>
            <person name="Li C."/>
            <person name="Wickell D."/>
            <person name="Kuo L.Y."/>
            <person name="Chen X."/>
            <person name="Nie B."/>
            <person name="Liao X."/>
            <person name="Peng D."/>
            <person name="Ji J."/>
            <person name="Jenkins J."/>
            <person name="Williams M."/>
            <person name="Shu S."/>
            <person name="Plott C."/>
            <person name="Barry K."/>
            <person name="Rajasekar S."/>
            <person name="Grimwood J."/>
            <person name="Han X."/>
            <person name="Sun S."/>
            <person name="Hou Z."/>
            <person name="He W."/>
            <person name="Dai G."/>
            <person name="Sun C."/>
            <person name="Schmutz J."/>
            <person name="Leebens-Mack J.H."/>
            <person name="Li F.W."/>
            <person name="Wang L."/>
        </authorList>
    </citation>
    <scope>NUCLEOTIDE SEQUENCE [LARGE SCALE GENOMIC DNA]</scope>
    <source>
        <strain evidence="2">cv. PW_Plant_1</strain>
    </source>
</reference>